<dbReference type="STRING" id="1770053.SAMN05216551_11369"/>
<comment type="subcellular location">
    <subcellularLocation>
        <location evidence="1">Cell membrane</location>
        <topology evidence="1">Multi-pass membrane protein</topology>
    </subcellularLocation>
</comment>
<dbReference type="RefSeq" id="WP_091911961.1">
    <property type="nucleotide sequence ID" value="NZ_FNLO01000013.1"/>
</dbReference>
<keyword evidence="5 7" id="KW-1133">Transmembrane helix</keyword>
<evidence type="ECO:0000256" key="7">
    <source>
        <dbReference type="SAM" id="Phobius"/>
    </source>
</evidence>
<keyword evidence="3" id="KW-1003">Cell membrane</keyword>
<dbReference type="InterPro" id="IPR001123">
    <property type="entry name" value="LeuE-type"/>
</dbReference>
<keyword evidence="6 7" id="KW-0472">Membrane</keyword>
<comment type="similarity">
    <text evidence="2">Belongs to the Rht family.</text>
</comment>
<dbReference type="OrthoDB" id="9804822at2"/>
<dbReference type="PANTHER" id="PTHR30086:SF14">
    <property type="entry name" value="HOMOSERINE_HOMOSERINE LACTONE EFFLUX PROTEIN"/>
    <property type="match status" value="1"/>
</dbReference>
<reference evidence="9" key="1">
    <citation type="submission" date="2016-09" db="EMBL/GenBank/DDBJ databases">
        <authorList>
            <person name="Varghese N."/>
            <person name="Submissions S."/>
        </authorList>
    </citation>
    <scope>NUCLEOTIDE SEQUENCE [LARGE SCALE GENOMIC DNA]</scope>
    <source>
        <strain evidence="9">JS23</strain>
    </source>
</reference>
<evidence type="ECO:0000256" key="3">
    <source>
        <dbReference type="ARBA" id="ARBA00022475"/>
    </source>
</evidence>
<keyword evidence="9" id="KW-1185">Reference proteome</keyword>
<feature type="transmembrane region" description="Helical" evidence="7">
    <location>
        <begin position="143"/>
        <end position="168"/>
    </location>
</feature>
<evidence type="ECO:0000256" key="4">
    <source>
        <dbReference type="ARBA" id="ARBA00022692"/>
    </source>
</evidence>
<accession>A0A1H2PUB0</accession>
<keyword evidence="4 7" id="KW-0812">Transmembrane</keyword>
<feature type="transmembrane region" description="Helical" evidence="7">
    <location>
        <begin position="41"/>
        <end position="64"/>
    </location>
</feature>
<dbReference type="Proteomes" id="UP000243719">
    <property type="component" value="Unassembled WGS sequence"/>
</dbReference>
<feature type="transmembrane region" description="Helical" evidence="7">
    <location>
        <begin position="71"/>
        <end position="91"/>
    </location>
</feature>
<protein>
    <submittedName>
        <fullName evidence="8">Threonine/homoserine/homoserine lactone efflux protein</fullName>
    </submittedName>
</protein>
<evidence type="ECO:0000256" key="5">
    <source>
        <dbReference type="ARBA" id="ARBA00022989"/>
    </source>
</evidence>
<evidence type="ECO:0000313" key="9">
    <source>
        <dbReference type="Proteomes" id="UP000243719"/>
    </source>
</evidence>
<proteinExistence type="inferred from homology"/>
<dbReference type="Pfam" id="PF01810">
    <property type="entry name" value="LysE"/>
    <property type="match status" value="1"/>
</dbReference>
<dbReference type="AlphaFoldDB" id="A0A1H2PUB0"/>
<evidence type="ECO:0000256" key="6">
    <source>
        <dbReference type="ARBA" id="ARBA00023136"/>
    </source>
</evidence>
<organism evidence="8 9">
    <name type="scientific">Chitinasiproducens palmae</name>
    <dbReference type="NCBI Taxonomy" id="1770053"/>
    <lineage>
        <taxon>Bacteria</taxon>
        <taxon>Pseudomonadati</taxon>
        <taxon>Pseudomonadota</taxon>
        <taxon>Betaproteobacteria</taxon>
        <taxon>Burkholderiales</taxon>
        <taxon>Burkholderiaceae</taxon>
        <taxon>Chitinasiproducens</taxon>
    </lineage>
</organism>
<dbReference type="PANTHER" id="PTHR30086">
    <property type="entry name" value="ARGININE EXPORTER PROTEIN ARGO"/>
    <property type="match status" value="1"/>
</dbReference>
<dbReference type="EMBL" id="FNLO01000013">
    <property type="protein sequence ID" value="SDV50748.1"/>
    <property type="molecule type" value="Genomic_DNA"/>
</dbReference>
<evidence type="ECO:0000313" key="8">
    <source>
        <dbReference type="EMBL" id="SDV50748.1"/>
    </source>
</evidence>
<evidence type="ECO:0000256" key="2">
    <source>
        <dbReference type="ARBA" id="ARBA00007928"/>
    </source>
</evidence>
<dbReference type="GO" id="GO:0042970">
    <property type="term" value="F:homoserine transmembrane transporter activity"/>
    <property type="evidence" value="ECO:0007669"/>
    <property type="project" value="TreeGrafter"/>
</dbReference>
<sequence>MMWSHLGLFVVPFLIASALPGAAQGSMVAHVLARGRSAAYPFVAGMVSGNAVWLSAAIFGMAALAMRFHEAFVIVKWLGVFYLLFVAWQLWTRPTDVDDGAGRRPSGFLAGLLLTLGNPKAVLFFGAVLPQAFDLTALSPGEALFIVALGVVLDLSVQSLYLGAALRARKYVTQPRHLRRVNRAAAGLIAACAVMVARRN</sequence>
<gene>
    <name evidence="8" type="ORF">SAMN05216551_11369</name>
</gene>
<evidence type="ECO:0000256" key="1">
    <source>
        <dbReference type="ARBA" id="ARBA00004651"/>
    </source>
</evidence>
<name>A0A1H2PUB0_9BURK</name>
<dbReference type="GO" id="GO:0005886">
    <property type="term" value="C:plasma membrane"/>
    <property type="evidence" value="ECO:0007669"/>
    <property type="project" value="UniProtKB-SubCell"/>
</dbReference>